<dbReference type="InterPro" id="IPR001810">
    <property type="entry name" value="F-box_dom"/>
</dbReference>
<gene>
    <name evidence="3" type="ORF">Dda_7066</name>
</gene>
<sequence length="570" mass="63979">MEHSTTSSSLATWLTPLTDSAPLCRSDPFQRIPNEIMYNILGLLKPEQLVVVKGVSKAWKTRVEGFITPRIVEQTFRRREVTRILAKEMKGEPTWADHAFRVNGKLCLPEAINRFPPASAVNVPGRPGIPGREASNSAGGTSSAATTIKNKDAESQVQYPGQKYGVDTAPPVSKCLWPLSGVLGGDYTQIHISTMQPYGSDCIILGYEHNRSPDTITKEYWLARMNFITGQAHWKVKLEGPHSAFSALSYFTQGAYIYSFAPINPGFSETTEKREECETLLTARDGNTGGLSRRGEVKTPNLRRWERSTYRRTNRNYHGFINADGTKIILTAYGSLWIYDTSQCTLIDQIEMDWLHPATKSLNLPLRADSNTYCMELDVDGDRLYIVEQISERPFTLVFELDCSENFKLVHIHQYDTPGNTGLFRGVLKYELGTCTYVTNCNDRIDNVQKVAFHIYRKDPAPTVDDAPPNSPVGNYLPGTTTPELQDEQNLSAQGRAFQIIPRTCYSAIGGTKYMTLPQLDTSNENSTGGPRSDIKSVISPWVEDRERYLILQYPRHEGLICCDFGPTDW</sequence>
<evidence type="ECO:0000313" key="3">
    <source>
        <dbReference type="EMBL" id="KAJ6258149.1"/>
    </source>
</evidence>
<organism evidence="3 4">
    <name type="scientific">Drechslerella dactyloides</name>
    <name type="common">Nematode-trapping fungus</name>
    <name type="synonym">Arthrobotrys dactyloides</name>
    <dbReference type="NCBI Taxonomy" id="74499"/>
    <lineage>
        <taxon>Eukaryota</taxon>
        <taxon>Fungi</taxon>
        <taxon>Dikarya</taxon>
        <taxon>Ascomycota</taxon>
        <taxon>Pezizomycotina</taxon>
        <taxon>Orbiliomycetes</taxon>
        <taxon>Orbiliales</taxon>
        <taxon>Orbiliaceae</taxon>
        <taxon>Drechslerella</taxon>
    </lineage>
</organism>
<dbReference type="InterPro" id="IPR036047">
    <property type="entry name" value="F-box-like_dom_sf"/>
</dbReference>
<dbReference type="AlphaFoldDB" id="A0AAD6IT43"/>
<dbReference type="PROSITE" id="PS50181">
    <property type="entry name" value="FBOX"/>
    <property type="match status" value="1"/>
</dbReference>
<feature type="compositionally biased region" description="Low complexity" evidence="1">
    <location>
        <begin position="134"/>
        <end position="147"/>
    </location>
</feature>
<dbReference type="Proteomes" id="UP001221413">
    <property type="component" value="Unassembled WGS sequence"/>
</dbReference>
<evidence type="ECO:0000256" key="1">
    <source>
        <dbReference type="SAM" id="MobiDB-lite"/>
    </source>
</evidence>
<evidence type="ECO:0000259" key="2">
    <source>
        <dbReference type="PROSITE" id="PS50181"/>
    </source>
</evidence>
<name>A0AAD6IT43_DREDA</name>
<dbReference type="EMBL" id="JAQGDS010000009">
    <property type="protein sequence ID" value="KAJ6258149.1"/>
    <property type="molecule type" value="Genomic_DNA"/>
</dbReference>
<keyword evidence="4" id="KW-1185">Reference proteome</keyword>
<dbReference type="SUPFAM" id="SSF81383">
    <property type="entry name" value="F-box domain"/>
    <property type="match status" value="1"/>
</dbReference>
<evidence type="ECO:0000313" key="4">
    <source>
        <dbReference type="Proteomes" id="UP001221413"/>
    </source>
</evidence>
<accession>A0AAD6IT43</accession>
<protein>
    <recommendedName>
        <fullName evidence="2">F-box domain-containing protein</fullName>
    </recommendedName>
</protein>
<dbReference type="Gene3D" id="1.20.1280.50">
    <property type="match status" value="1"/>
</dbReference>
<reference evidence="3" key="1">
    <citation type="submission" date="2023-01" db="EMBL/GenBank/DDBJ databases">
        <title>The chitinases involved in constricting ring structure development in the nematode-trapping fungus Drechslerella dactyloides.</title>
        <authorList>
            <person name="Wang R."/>
            <person name="Zhang L."/>
            <person name="Tang P."/>
            <person name="Li S."/>
            <person name="Liang L."/>
        </authorList>
    </citation>
    <scope>NUCLEOTIDE SEQUENCE</scope>
    <source>
        <strain evidence="3">YMF1.00031</strain>
    </source>
</reference>
<feature type="domain" description="F-box" evidence="2">
    <location>
        <begin position="26"/>
        <end position="79"/>
    </location>
</feature>
<proteinExistence type="predicted"/>
<feature type="region of interest" description="Disordered" evidence="1">
    <location>
        <begin position="123"/>
        <end position="156"/>
    </location>
</feature>
<comment type="caution">
    <text evidence="3">The sequence shown here is derived from an EMBL/GenBank/DDBJ whole genome shotgun (WGS) entry which is preliminary data.</text>
</comment>